<organism evidence="5 6">
    <name type="scientific">Pangasianodon hypophthalmus</name>
    <name type="common">Striped catfish</name>
    <name type="synonym">Helicophagus hypophthalmus</name>
    <dbReference type="NCBI Taxonomy" id="310915"/>
    <lineage>
        <taxon>Eukaryota</taxon>
        <taxon>Metazoa</taxon>
        <taxon>Chordata</taxon>
        <taxon>Craniata</taxon>
        <taxon>Vertebrata</taxon>
        <taxon>Euteleostomi</taxon>
        <taxon>Actinopterygii</taxon>
        <taxon>Neopterygii</taxon>
        <taxon>Teleostei</taxon>
        <taxon>Ostariophysi</taxon>
        <taxon>Siluriformes</taxon>
        <taxon>Pangasiidae</taxon>
        <taxon>Pangasianodon</taxon>
    </lineage>
</organism>
<feature type="compositionally biased region" description="Acidic residues" evidence="2">
    <location>
        <begin position="55"/>
        <end position="70"/>
    </location>
</feature>
<evidence type="ECO:0000256" key="2">
    <source>
        <dbReference type="SAM" id="MobiDB-lite"/>
    </source>
</evidence>
<protein>
    <recommendedName>
        <fullName evidence="4">Opioid growth factor receptor (OGFr) conserved domain-containing protein</fullName>
    </recommendedName>
</protein>
<dbReference type="InterPro" id="IPR039574">
    <property type="entry name" value="OGFr"/>
</dbReference>
<gene>
    <name evidence="5" type="ORF">PHYPO_G00112520</name>
</gene>
<feature type="compositionally biased region" description="Acidic residues" evidence="2">
    <location>
        <begin position="572"/>
        <end position="587"/>
    </location>
</feature>
<keyword evidence="6" id="KW-1185">Reference proteome</keyword>
<dbReference type="PANTHER" id="PTHR14015">
    <property type="entry name" value="OPIOID GROWTH FACTOR RECEPTOR OGFR ZETA-TYPE OPIOID RECEPTOR"/>
    <property type="match status" value="1"/>
</dbReference>
<feature type="chain" id="PRO_5024271884" description="Opioid growth factor receptor (OGFr) conserved domain-containing protein" evidence="3">
    <location>
        <begin position="25"/>
        <end position="674"/>
    </location>
</feature>
<proteinExistence type="inferred from homology"/>
<feature type="compositionally biased region" description="Basic and acidic residues" evidence="2">
    <location>
        <begin position="636"/>
        <end position="655"/>
    </location>
</feature>
<dbReference type="GO" id="GO:0016020">
    <property type="term" value="C:membrane"/>
    <property type="evidence" value="ECO:0007669"/>
    <property type="project" value="InterPro"/>
</dbReference>
<evidence type="ECO:0000313" key="5">
    <source>
        <dbReference type="EMBL" id="KAB5536889.1"/>
    </source>
</evidence>
<evidence type="ECO:0000256" key="1">
    <source>
        <dbReference type="ARBA" id="ARBA00010365"/>
    </source>
</evidence>
<dbReference type="Pfam" id="PF04664">
    <property type="entry name" value="OGFr_N"/>
    <property type="match status" value="1"/>
</dbReference>
<dbReference type="EMBL" id="VFJC01000021">
    <property type="protein sequence ID" value="KAB5536889.1"/>
    <property type="molecule type" value="Genomic_DNA"/>
</dbReference>
<dbReference type="Proteomes" id="UP000327468">
    <property type="component" value="Chromosome 20"/>
</dbReference>
<dbReference type="PANTHER" id="PTHR14015:SF1">
    <property type="entry name" value="OPIOID GROWTH FACTOR RECEPTOR"/>
    <property type="match status" value="1"/>
</dbReference>
<evidence type="ECO:0000259" key="4">
    <source>
        <dbReference type="Pfam" id="PF04664"/>
    </source>
</evidence>
<feature type="compositionally biased region" description="Polar residues" evidence="2">
    <location>
        <begin position="413"/>
        <end position="429"/>
    </location>
</feature>
<dbReference type="GO" id="GO:0140625">
    <property type="term" value="F:opioid growth factor receptor activity"/>
    <property type="evidence" value="ECO:0007669"/>
    <property type="project" value="InterPro"/>
</dbReference>
<evidence type="ECO:0000313" key="6">
    <source>
        <dbReference type="Proteomes" id="UP000327468"/>
    </source>
</evidence>
<reference evidence="5 6" key="1">
    <citation type="submission" date="2019-06" db="EMBL/GenBank/DDBJ databases">
        <title>A chromosome-scale genome assembly of the striped catfish, Pangasianodon hypophthalmus.</title>
        <authorList>
            <person name="Wen M."/>
            <person name="Zahm M."/>
            <person name="Roques C."/>
            <person name="Cabau C."/>
            <person name="Klopp C."/>
            <person name="Donnadieu C."/>
            <person name="Jouanno E."/>
            <person name="Avarre J.-C."/>
            <person name="Campet M."/>
            <person name="Ha T.T.T."/>
            <person name="Dugue R."/>
            <person name="Lampietro C."/>
            <person name="Louis A."/>
            <person name="Herpin A."/>
            <person name="Echchiki A."/>
            <person name="Berthelot C."/>
            <person name="Parey E."/>
            <person name="Roest-Crollius H."/>
            <person name="Braasch I."/>
            <person name="Postlethwait J."/>
            <person name="Bobe J."/>
            <person name="Montfort J."/>
            <person name="Bouchez O."/>
            <person name="Begum T."/>
            <person name="Schartl M."/>
            <person name="Guiguen Y."/>
        </authorList>
    </citation>
    <scope>NUCLEOTIDE SEQUENCE [LARGE SCALE GENOMIC DNA]</scope>
    <source>
        <strain evidence="5 6">Indonesia</strain>
        <tissue evidence="5">Blood</tissue>
    </source>
</reference>
<comment type="similarity">
    <text evidence="1">Belongs to the opioid growth factor receptor family.</text>
</comment>
<comment type="caution">
    <text evidence="5">The sequence shown here is derived from an EMBL/GenBank/DDBJ whole genome shotgun (WGS) entry which is preliminary data.</text>
</comment>
<feature type="compositionally biased region" description="Basic and acidic residues" evidence="2">
    <location>
        <begin position="518"/>
        <end position="554"/>
    </location>
</feature>
<keyword evidence="3" id="KW-0732">Signal</keyword>
<feature type="region of interest" description="Disordered" evidence="2">
    <location>
        <begin position="329"/>
        <end position="674"/>
    </location>
</feature>
<sequence length="674" mass="77221">MGVFQCAFKWLQLFLIRLSRPVFSFITRLFGVMDKSCKAVRQNRAMGNSHNFFQDSDEEYDSTWDDEPDHEETRESPVQWPLSPKRNTYAAKDMQTFRHKCQKTENNDRTDDMENDEDLPNLKFYKNDMRFRPDGVYIVDFHNYWFGDYGRLEYVHSYIQWLFPIQEKGVNFDSRELSLKEIKLFRRDEEVKKKLLTSYKIMLDFYGIELVSEETGKVKRAVNWKERFANLNRNTHNNLRITRILKCLGLLGFRHYQAPLVHFFLEETLVEDTLPRVKHSVLDYFMFAVLDKSERKKLIRFAFWNFEPKEKFVWCPRRIRNKFLKEKGTEKGSHKLHAVPNEGMSSDSNSQSNHNDLMNSTEVQNKAEIKTDTNEDTSDEKSLSSKIRNDENVSSECQDSEKQALPVPAAGNAKTSNANEETQALSGVDSQKEDSKARNKKIPNFVQKDTEKSDENDSEYVVSTKQSKVLSGDKNFDNSTASDESTKENLTQTSNHSSTSESVANKTPLSGGNSGSDQQDHENQEDKSEQGNKDDLKSQHTDRDSKENDSEEIQKSGSESPEDSAATGTATDNEENQSVESNAEDSLTDEHVSNAVTSHYNENSDSTEVKNREDTESEQGIALRSDVNSSQVIPGKDTETGESTKEKSAEDKKTEIGCVRDGGTENEENIQTRL</sequence>
<feature type="region of interest" description="Disordered" evidence="2">
    <location>
        <begin position="50"/>
        <end position="82"/>
    </location>
</feature>
<feature type="domain" description="Opioid growth factor receptor (OGFr) conserved" evidence="4">
    <location>
        <begin position="115"/>
        <end position="318"/>
    </location>
</feature>
<feature type="signal peptide" evidence="3">
    <location>
        <begin position="1"/>
        <end position="24"/>
    </location>
</feature>
<evidence type="ECO:0000256" key="3">
    <source>
        <dbReference type="SAM" id="SignalP"/>
    </source>
</evidence>
<accession>A0A5N5L2G5</accession>
<dbReference type="AlphaFoldDB" id="A0A5N5L2G5"/>
<feature type="compositionally biased region" description="Polar residues" evidence="2">
    <location>
        <begin position="477"/>
        <end position="517"/>
    </location>
</feature>
<feature type="compositionally biased region" description="Polar residues" evidence="2">
    <location>
        <begin position="594"/>
        <end position="606"/>
    </location>
</feature>
<name>A0A5N5L2G5_PANHP</name>
<dbReference type="InterPro" id="IPR006757">
    <property type="entry name" value="OGF_rcpt"/>
</dbReference>
<feature type="compositionally biased region" description="Basic and acidic residues" evidence="2">
    <location>
        <begin position="365"/>
        <end position="391"/>
    </location>
</feature>
<feature type="compositionally biased region" description="Low complexity" evidence="2">
    <location>
        <begin position="345"/>
        <end position="356"/>
    </location>
</feature>